<proteinExistence type="predicted"/>
<accession>A0ACB7F589</accession>
<comment type="caution">
    <text evidence="1">The sequence shown here is derived from an EMBL/GenBank/DDBJ whole genome shotgun (WGS) entry which is preliminary data.</text>
</comment>
<organism evidence="1 2">
    <name type="scientific">Nibea albiflora</name>
    <name type="common">Yellow drum</name>
    <name type="synonym">Corvina albiflora</name>
    <dbReference type="NCBI Taxonomy" id="240163"/>
    <lineage>
        <taxon>Eukaryota</taxon>
        <taxon>Metazoa</taxon>
        <taxon>Chordata</taxon>
        <taxon>Craniata</taxon>
        <taxon>Vertebrata</taxon>
        <taxon>Euteleostomi</taxon>
        <taxon>Actinopterygii</taxon>
        <taxon>Neopterygii</taxon>
        <taxon>Teleostei</taxon>
        <taxon>Neoteleostei</taxon>
        <taxon>Acanthomorphata</taxon>
        <taxon>Eupercaria</taxon>
        <taxon>Sciaenidae</taxon>
        <taxon>Nibea</taxon>
    </lineage>
</organism>
<gene>
    <name evidence="1" type="ORF">GBF38_017466</name>
</gene>
<protein>
    <submittedName>
        <fullName evidence="1">Uncharacterized protein</fullName>
    </submittedName>
</protein>
<evidence type="ECO:0000313" key="2">
    <source>
        <dbReference type="Proteomes" id="UP000805704"/>
    </source>
</evidence>
<sequence length="135" mass="14543">MSSRWPVEEGRQEVRRHGDMPRNTVMSAAAVCSGSGQRSELADVVTLDMEVSAMSEVTKITVSKRHGVGSSESIGFDLLTAQCLRSSAADLSSGPEPGIHSGFSNKMINNNNPLREREGAAVAGEGERQRRREAE</sequence>
<dbReference type="Proteomes" id="UP000805704">
    <property type="component" value="Chromosome 17"/>
</dbReference>
<reference evidence="1" key="1">
    <citation type="submission" date="2020-04" db="EMBL/GenBank/DDBJ databases">
        <title>A chromosome-scale assembly and high-density genetic map of the yellow drum (Nibea albiflora) genome.</title>
        <authorList>
            <person name="Xu D."/>
            <person name="Zhang W."/>
            <person name="Chen R."/>
            <person name="Tan P."/>
            <person name="Wang L."/>
            <person name="Song H."/>
            <person name="Tian L."/>
            <person name="Zhu Q."/>
            <person name="Wang B."/>
        </authorList>
    </citation>
    <scope>NUCLEOTIDE SEQUENCE</scope>
    <source>
        <strain evidence="1">ZJHYS-2018</strain>
    </source>
</reference>
<evidence type="ECO:0000313" key="1">
    <source>
        <dbReference type="EMBL" id="KAG8009327.1"/>
    </source>
</evidence>
<keyword evidence="2" id="KW-1185">Reference proteome</keyword>
<dbReference type="EMBL" id="CM024805">
    <property type="protein sequence ID" value="KAG8009327.1"/>
    <property type="molecule type" value="Genomic_DNA"/>
</dbReference>
<name>A0ACB7F589_NIBAL</name>